<dbReference type="OrthoDB" id="441172at2759"/>
<dbReference type="STRING" id="282301.A0A267GUC8"/>
<comment type="similarity">
    <text evidence="2">Belongs to the SNF7 family.</text>
</comment>
<keyword evidence="5" id="KW-0653">Protein transport</keyword>
<comment type="subcellular location">
    <subcellularLocation>
        <location evidence="1">Endosome membrane</location>
    </subcellularLocation>
</comment>
<evidence type="ECO:0000313" key="12">
    <source>
        <dbReference type="Proteomes" id="UP000215902"/>
    </source>
</evidence>
<protein>
    <recommendedName>
        <fullName evidence="13">Charged multivesicular body protein 6</fullName>
    </recommendedName>
</protein>
<feature type="non-terminal residue" evidence="11">
    <location>
        <position position="1"/>
    </location>
</feature>
<feature type="compositionally biased region" description="Basic and acidic residues" evidence="8">
    <location>
        <begin position="199"/>
        <end position="212"/>
    </location>
</feature>
<keyword evidence="12" id="KW-1185">Reference proteome</keyword>
<evidence type="ECO:0008006" key="13">
    <source>
        <dbReference type="Google" id="ProtNLM"/>
    </source>
</evidence>
<evidence type="ECO:0000256" key="6">
    <source>
        <dbReference type="ARBA" id="ARBA00023136"/>
    </source>
</evidence>
<dbReference type="GO" id="GO:0006900">
    <property type="term" value="P:vesicle budding from membrane"/>
    <property type="evidence" value="ECO:0007669"/>
    <property type="project" value="TreeGrafter"/>
</dbReference>
<keyword evidence="4" id="KW-0967">Endosome</keyword>
<gene>
    <name evidence="9" type="ORF">BOX15_Mlig001495g1</name>
    <name evidence="11" type="ORF">BOX15_Mlig015664g1</name>
    <name evidence="10" type="ORF">BOX15_Mlig018000g1</name>
</gene>
<dbReference type="EMBL" id="NIVC01000172">
    <property type="protein sequence ID" value="PAA88899.1"/>
    <property type="molecule type" value="Genomic_DNA"/>
</dbReference>
<evidence type="ECO:0000256" key="3">
    <source>
        <dbReference type="ARBA" id="ARBA00022448"/>
    </source>
</evidence>
<evidence type="ECO:0000256" key="4">
    <source>
        <dbReference type="ARBA" id="ARBA00022753"/>
    </source>
</evidence>
<keyword evidence="6" id="KW-0472">Membrane</keyword>
<dbReference type="EMBL" id="NIVC01000920">
    <property type="protein sequence ID" value="PAA74857.1"/>
    <property type="molecule type" value="Genomic_DNA"/>
</dbReference>
<sequence>GSIFSKKQPKAASVTEQDRAVLQLKHQRDELKKYQRRVENHMKADKAAAKQLLDAGRKDKALLLLRKKKRQETLLEKADQQLDNLERLVQDIEFAQVQSQVVAGLEAGNKALKELNAFLSLERVEAVLDETQEAVEYQRQVDALLSGGKLTEDDENECEAELDALLAQTETETAKLPSVPTDQLPDQAEDVAAGQKQKPRSEAKKREAVPAS</sequence>
<comment type="caution">
    <text evidence="11">The sequence shown here is derived from an EMBL/GenBank/DDBJ whole genome shotgun (WGS) entry which is preliminary data.</text>
</comment>
<keyword evidence="3" id="KW-0813">Transport</keyword>
<evidence type="ECO:0000313" key="10">
    <source>
        <dbReference type="EMBL" id="PAA82261.1"/>
    </source>
</evidence>
<accession>A0A267GUC8</accession>
<dbReference type="GO" id="GO:0005771">
    <property type="term" value="C:multivesicular body"/>
    <property type="evidence" value="ECO:0007669"/>
    <property type="project" value="TreeGrafter"/>
</dbReference>
<keyword evidence="7" id="KW-0175">Coiled coil</keyword>
<dbReference type="Pfam" id="PF03357">
    <property type="entry name" value="Snf7"/>
    <property type="match status" value="1"/>
</dbReference>
<dbReference type="Gene3D" id="1.10.287.1060">
    <property type="entry name" value="ESAT-6-like"/>
    <property type="match status" value="1"/>
</dbReference>
<feature type="coiled-coil region" evidence="7">
    <location>
        <begin position="68"/>
        <end position="98"/>
    </location>
</feature>
<evidence type="ECO:0000313" key="11">
    <source>
        <dbReference type="EMBL" id="PAA88899.1"/>
    </source>
</evidence>
<evidence type="ECO:0000256" key="8">
    <source>
        <dbReference type="SAM" id="MobiDB-lite"/>
    </source>
</evidence>
<organism evidence="11 12">
    <name type="scientific">Macrostomum lignano</name>
    <dbReference type="NCBI Taxonomy" id="282301"/>
    <lineage>
        <taxon>Eukaryota</taxon>
        <taxon>Metazoa</taxon>
        <taxon>Spiralia</taxon>
        <taxon>Lophotrochozoa</taxon>
        <taxon>Platyhelminthes</taxon>
        <taxon>Rhabditophora</taxon>
        <taxon>Macrostomorpha</taxon>
        <taxon>Macrostomida</taxon>
        <taxon>Macrostomidae</taxon>
        <taxon>Macrostomum</taxon>
    </lineage>
</organism>
<evidence type="ECO:0000256" key="2">
    <source>
        <dbReference type="ARBA" id="ARBA00006190"/>
    </source>
</evidence>
<dbReference type="InterPro" id="IPR005024">
    <property type="entry name" value="Snf7_fam"/>
</dbReference>
<reference evidence="11 12" key="1">
    <citation type="submission" date="2017-06" db="EMBL/GenBank/DDBJ databases">
        <title>A platform for efficient transgenesis in Macrostomum lignano, a flatworm model organism for stem cell research.</title>
        <authorList>
            <person name="Berezikov E."/>
        </authorList>
    </citation>
    <scope>NUCLEOTIDE SEQUENCE [LARGE SCALE GENOMIC DNA]</scope>
    <source>
        <strain evidence="11">DV1</strain>
        <tissue evidence="11">Whole organism</tissue>
    </source>
</reference>
<proteinExistence type="inferred from homology"/>
<feature type="region of interest" description="Disordered" evidence="8">
    <location>
        <begin position="170"/>
        <end position="212"/>
    </location>
</feature>
<evidence type="ECO:0000256" key="1">
    <source>
        <dbReference type="ARBA" id="ARBA00004608"/>
    </source>
</evidence>
<name>A0A267GUC8_9PLAT</name>
<feature type="coiled-coil region" evidence="7">
    <location>
        <begin position="17"/>
        <end position="44"/>
    </location>
</feature>
<dbReference type="Proteomes" id="UP000215902">
    <property type="component" value="Unassembled WGS sequence"/>
</dbReference>
<evidence type="ECO:0000256" key="5">
    <source>
        <dbReference type="ARBA" id="ARBA00022927"/>
    </source>
</evidence>
<dbReference type="GO" id="GO:0032511">
    <property type="term" value="P:late endosome to vacuole transport via multivesicular body sorting pathway"/>
    <property type="evidence" value="ECO:0007669"/>
    <property type="project" value="TreeGrafter"/>
</dbReference>
<dbReference type="PANTHER" id="PTHR22761:SF5">
    <property type="entry name" value="CHARGED MULTIVESICULAR BODY PROTEIN 6"/>
    <property type="match status" value="1"/>
</dbReference>
<dbReference type="EMBL" id="NIVC01000482">
    <property type="protein sequence ID" value="PAA82261.1"/>
    <property type="molecule type" value="Genomic_DNA"/>
</dbReference>
<evidence type="ECO:0000313" key="9">
    <source>
        <dbReference type="EMBL" id="PAA74857.1"/>
    </source>
</evidence>
<dbReference type="GO" id="GO:0000815">
    <property type="term" value="C:ESCRT III complex"/>
    <property type="evidence" value="ECO:0007669"/>
    <property type="project" value="TreeGrafter"/>
</dbReference>
<evidence type="ECO:0000256" key="7">
    <source>
        <dbReference type="SAM" id="Coils"/>
    </source>
</evidence>
<dbReference type="GO" id="GO:0015031">
    <property type="term" value="P:protein transport"/>
    <property type="evidence" value="ECO:0007669"/>
    <property type="project" value="UniProtKB-KW"/>
</dbReference>
<dbReference type="AlphaFoldDB" id="A0A267GUC8"/>
<dbReference type="PANTHER" id="PTHR22761">
    <property type="entry name" value="CHARGED MULTIVESICULAR BODY PROTEIN"/>
    <property type="match status" value="1"/>
</dbReference>